<dbReference type="Pfam" id="PF01636">
    <property type="entry name" value="APH"/>
    <property type="match status" value="1"/>
</dbReference>
<keyword evidence="2" id="KW-0808">Transferase</keyword>
<name>A0A7W9YJN4_9ACTN</name>
<dbReference type="Proteomes" id="UP000546642">
    <property type="component" value="Unassembled WGS sequence"/>
</dbReference>
<keyword evidence="2" id="KW-0418">Kinase</keyword>
<dbReference type="Gene3D" id="3.30.200.20">
    <property type="entry name" value="Phosphorylase Kinase, domain 1"/>
    <property type="match status" value="1"/>
</dbReference>
<proteinExistence type="predicted"/>
<evidence type="ECO:0000313" key="3">
    <source>
        <dbReference type="Proteomes" id="UP000546642"/>
    </source>
</evidence>
<dbReference type="AlphaFoldDB" id="A0A7W9YJN4"/>
<gene>
    <name evidence="2" type="ORF">HNR23_003468</name>
</gene>
<organism evidence="2 3">
    <name type="scientific">Nocardiopsis mwathae</name>
    <dbReference type="NCBI Taxonomy" id="1472723"/>
    <lineage>
        <taxon>Bacteria</taxon>
        <taxon>Bacillati</taxon>
        <taxon>Actinomycetota</taxon>
        <taxon>Actinomycetes</taxon>
        <taxon>Streptosporangiales</taxon>
        <taxon>Nocardiopsidaceae</taxon>
        <taxon>Nocardiopsis</taxon>
    </lineage>
</organism>
<dbReference type="SUPFAM" id="SSF56112">
    <property type="entry name" value="Protein kinase-like (PK-like)"/>
    <property type="match status" value="1"/>
</dbReference>
<dbReference type="PANTHER" id="PTHR21310:SF42">
    <property type="entry name" value="BIFUNCTIONAL AAC_APH"/>
    <property type="match status" value="1"/>
</dbReference>
<feature type="domain" description="Aminoglycoside phosphotransferase" evidence="1">
    <location>
        <begin position="36"/>
        <end position="266"/>
    </location>
</feature>
<keyword evidence="3" id="KW-1185">Reference proteome</keyword>
<dbReference type="InterPro" id="IPR002575">
    <property type="entry name" value="Aminoglycoside_PTrfase"/>
</dbReference>
<comment type="caution">
    <text evidence="2">The sequence shown here is derived from an EMBL/GenBank/DDBJ whole genome shotgun (WGS) entry which is preliminary data.</text>
</comment>
<sequence>MVFMEGTESEITADLIAELLRDQHPDLADLPLTFGAHGWDNQLWRLGDDLAVRLPWATGDAGDLLLKEYTLLPAIAPRLPLEVPVPQRLGEPSERFPRPWIVTTWVAGEPADRTPATRGNKAADTLAAFLASLHKPAPTDVPAGRNGRGGSLADISEGFAHFFNEAIDRGLIADPDAVHQVWEDALAAPDWTGPPLWLHGDLHPANLLTRDGNFCGVVDFGDMCAGDPACDLAACWILLPDGVIDRFYQTYSSAVDAATLRRARGWALIKALACLIIGDNGVHGRPGGKATWGPPAEASLQRLIADQS</sequence>
<dbReference type="EMBL" id="JACHDS010000001">
    <property type="protein sequence ID" value="MBB6173408.1"/>
    <property type="molecule type" value="Genomic_DNA"/>
</dbReference>
<dbReference type="CDD" id="cd05155">
    <property type="entry name" value="APH_ChoK_like_1"/>
    <property type="match status" value="1"/>
</dbReference>
<dbReference type="GO" id="GO:0016301">
    <property type="term" value="F:kinase activity"/>
    <property type="evidence" value="ECO:0007669"/>
    <property type="project" value="UniProtKB-KW"/>
</dbReference>
<reference evidence="2 3" key="1">
    <citation type="submission" date="2020-08" db="EMBL/GenBank/DDBJ databases">
        <title>Sequencing the genomes of 1000 actinobacteria strains.</title>
        <authorList>
            <person name="Klenk H.-P."/>
        </authorList>
    </citation>
    <scope>NUCLEOTIDE SEQUENCE [LARGE SCALE GENOMIC DNA]</scope>
    <source>
        <strain evidence="2 3">DSM 46659</strain>
    </source>
</reference>
<evidence type="ECO:0000259" key="1">
    <source>
        <dbReference type="Pfam" id="PF01636"/>
    </source>
</evidence>
<dbReference type="InterPro" id="IPR011009">
    <property type="entry name" value="Kinase-like_dom_sf"/>
</dbReference>
<protein>
    <submittedName>
        <fullName evidence="2">Aminoglycoside phosphotransferase (APT) family kinase protein</fullName>
    </submittedName>
</protein>
<dbReference type="PANTHER" id="PTHR21310">
    <property type="entry name" value="AMINOGLYCOSIDE PHOSPHOTRANSFERASE-RELATED-RELATED"/>
    <property type="match status" value="1"/>
</dbReference>
<evidence type="ECO:0000313" key="2">
    <source>
        <dbReference type="EMBL" id="MBB6173408.1"/>
    </source>
</evidence>
<dbReference type="InterPro" id="IPR051678">
    <property type="entry name" value="AGP_Transferase"/>
</dbReference>
<accession>A0A7W9YJN4</accession>
<dbReference type="Gene3D" id="3.90.1200.10">
    <property type="match status" value="1"/>
</dbReference>